<comment type="caution">
    <text evidence="2">The sequence shown here is derived from an EMBL/GenBank/DDBJ whole genome shotgun (WGS) entry which is preliminary data.</text>
</comment>
<reference evidence="2" key="1">
    <citation type="submission" date="2021-02" db="EMBL/GenBank/DDBJ databases">
        <authorList>
            <person name="Steward A R."/>
        </authorList>
    </citation>
    <scope>NUCLEOTIDE SEQUENCE</scope>
</reference>
<keyword evidence="3" id="KW-1185">Reference proteome</keyword>
<accession>A0A821MBN5</accession>
<feature type="transmembrane region" description="Helical" evidence="1">
    <location>
        <begin position="34"/>
        <end position="54"/>
    </location>
</feature>
<gene>
    <name evidence="2" type="ORF">PMACD_LOCUS1595</name>
</gene>
<dbReference type="Proteomes" id="UP000663880">
    <property type="component" value="Unassembled WGS sequence"/>
</dbReference>
<evidence type="ECO:0000313" key="2">
    <source>
        <dbReference type="EMBL" id="CAF4766851.1"/>
    </source>
</evidence>
<keyword evidence="1" id="KW-1133">Transmembrane helix</keyword>
<dbReference type="AlphaFoldDB" id="A0A821MBN5"/>
<dbReference type="EMBL" id="CAJOBZ010000003">
    <property type="protein sequence ID" value="CAF4766851.1"/>
    <property type="molecule type" value="Genomic_DNA"/>
</dbReference>
<evidence type="ECO:0000313" key="3">
    <source>
        <dbReference type="Proteomes" id="UP000663880"/>
    </source>
</evidence>
<sequence>MNRMGDSVLSPSYFLDCLKLNENCPFFSGSDPKLYYFAVGMTALYMSLIVTVLCDLKFNWSVNNLFCQVDNCLNFLKKKIRDVQVNQRQLVSTQEKAEKQLKQSNRYNKMVSVLRFNIAHHPSKVFFFEQNQGESNSAENYSEQNHIIDFTEEDAEFTF</sequence>
<dbReference type="OrthoDB" id="7298274at2759"/>
<keyword evidence="1" id="KW-0812">Transmembrane</keyword>
<evidence type="ECO:0000256" key="1">
    <source>
        <dbReference type="SAM" id="Phobius"/>
    </source>
</evidence>
<proteinExistence type="predicted"/>
<keyword evidence="1" id="KW-0472">Membrane</keyword>
<organism evidence="2 3">
    <name type="scientific">Pieris macdunnoughi</name>
    <dbReference type="NCBI Taxonomy" id="345717"/>
    <lineage>
        <taxon>Eukaryota</taxon>
        <taxon>Metazoa</taxon>
        <taxon>Ecdysozoa</taxon>
        <taxon>Arthropoda</taxon>
        <taxon>Hexapoda</taxon>
        <taxon>Insecta</taxon>
        <taxon>Pterygota</taxon>
        <taxon>Neoptera</taxon>
        <taxon>Endopterygota</taxon>
        <taxon>Lepidoptera</taxon>
        <taxon>Glossata</taxon>
        <taxon>Ditrysia</taxon>
        <taxon>Papilionoidea</taxon>
        <taxon>Pieridae</taxon>
        <taxon>Pierinae</taxon>
        <taxon>Pieris</taxon>
    </lineage>
</organism>
<protein>
    <submittedName>
        <fullName evidence="2">Uncharacterized protein</fullName>
    </submittedName>
</protein>
<name>A0A821MBN5_9NEOP</name>